<comment type="function">
    <text evidence="9">Condenses 4-methyl-5-(beta-hydroxyethyl)thiazole monophosphate (THZ-P) and 2-methyl-4-amino-5-hydroxymethyl pyrimidine pyrophosphate (HMP-PP) to form thiamine monophosphate (TMP).</text>
</comment>
<evidence type="ECO:0000256" key="11">
    <source>
        <dbReference type="RuleBase" id="RU004253"/>
    </source>
</evidence>
<dbReference type="AlphaFoldDB" id="A0A1N7LY89"/>
<dbReference type="GO" id="GO:0009229">
    <property type="term" value="P:thiamine diphosphate biosynthetic process"/>
    <property type="evidence" value="ECO:0007669"/>
    <property type="project" value="UniProtKB-UniRule"/>
</dbReference>
<dbReference type="CDD" id="cd00564">
    <property type="entry name" value="TMP_TenI"/>
    <property type="match status" value="1"/>
</dbReference>
<dbReference type="GO" id="GO:0009228">
    <property type="term" value="P:thiamine biosynthetic process"/>
    <property type="evidence" value="ECO:0007669"/>
    <property type="project" value="UniProtKB-KW"/>
</dbReference>
<dbReference type="FunFam" id="3.20.20.70:FF:000096">
    <property type="entry name" value="Thiamine-phosphate synthase"/>
    <property type="match status" value="1"/>
</dbReference>
<feature type="binding site" evidence="9">
    <location>
        <begin position="40"/>
        <end position="44"/>
    </location>
    <ligand>
        <name>4-amino-2-methyl-5-(diphosphooxymethyl)pyrimidine</name>
        <dbReference type="ChEBI" id="CHEBI:57841"/>
    </ligand>
</feature>
<sequence>MPVSPASLRLYFVMGSQDCKGRDPVWVLREAIHGGITMFQFREKKSSLTLSQRVFLGKKLRDLCARQGIPFIVNDRTDLAMVLNADGVHVGQEDLPAVQVRRLLGPKPMLGVSCGNPEEADKATQAGADYIGVGSMYATRSKPDAGEPIGPSAIRQIARMDNSSLPIVGIGGIHHHNAKAVIQAGAEGIAVISAIAGASSPRQAAAELRETVERTLMEQQAI</sequence>
<comment type="catalytic activity">
    <reaction evidence="8 9 10">
        <text>2-[(2R,5Z)-2-carboxy-4-methylthiazol-5(2H)-ylidene]ethyl phosphate + 4-amino-2-methyl-5-(diphosphooxymethyl)pyrimidine + 2 H(+) = thiamine phosphate + CO2 + diphosphate</text>
        <dbReference type="Rhea" id="RHEA:47844"/>
        <dbReference type="ChEBI" id="CHEBI:15378"/>
        <dbReference type="ChEBI" id="CHEBI:16526"/>
        <dbReference type="ChEBI" id="CHEBI:33019"/>
        <dbReference type="ChEBI" id="CHEBI:37575"/>
        <dbReference type="ChEBI" id="CHEBI:57841"/>
        <dbReference type="ChEBI" id="CHEBI:62899"/>
        <dbReference type="EC" id="2.5.1.3"/>
    </reaction>
</comment>
<evidence type="ECO:0000256" key="10">
    <source>
        <dbReference type="RuleBase" id="RU003826"/>
    </source>
</evidence>
<evidence type="ECO:0000256" key="9">
    <source>
        <dbReference type="HAMAP-Rule" id="MF_00097"/>
    </source>
</evidence>
<feature type="binding site" evidence="9">
    <location>
        <position position="75"/>
    </location>
    <ligand>
        <name>Mg(2+)</name>
        <dbReference type="ChEBI" id="CHEBI:18420"/>
    </ligand>
</feature>
<dbReference type="EMBL" id="FTOD01000005">
    <property type="protein sequence ID" value="SIS78818.1"/>
    <property type="molecule type" value="Genomic_DNA"/>
</dbReference>
<proteinExistence type="inferred from homology"/>
<keyword evidence="4 9" id="KW-0460">Magnesium</keyword>
<dbReference type="EC" id="2.5.1.3" evidence="9"/>
<accession>A0A1N7LY89</accession>
<evidence type="ECO:0000256" key="8">
    <source>
        <dbReference type="ARBA" id="ARBA00047883"/>
    </source>
</evidence>
<evidence type="ECO:0000256" key="7">
    <source>
        <dbReference type="ARBA" id="ARBA00047851"/>
    </source>
</evidence>
<evidence type="ECO:0000256" key="3">
    <source>
        <dbReference type="ARBA" id="ARBA00022723"/>
    </source>
</evidence>
<feature type="binding site" evidence="9">
    <location>
        <position position="172"/>
    </location>
    <ligand>
        <name>2-[(2R,5Z)-2-carboxy-4-methylthiazol-5(2H)-ylidene]ethyl phosphate</name>
        <dbReference type="ChEBI" id="CHEBI:62899"/>
    </ligand>
</feature>
<evidence type="ECO:0000256" key="4">
    <source>
        <dbReference type="ARBA" id="ARBA00022842"/>
    </source>
</evidence>
<feature type="binding site" evidence="9">
    <location>
        <position position="94"/>
    </location>
    <ligand>
        <name>Mg(2+)</name>
        <dbReference type="ChEBI" id="CHEBI:18420"/>
    </ligand>
</feature>
<organism evidence="13 14">
    <name type="scientific">Kroppenstedtia eburnea</name>
    <dbReference type="NCBI Taxonomy" id="714067"/>
    <lineage>
        <taxon>Bacteria</taxon>
        <taxon>Bacillati</taxon>
        <taxon>Bacillota</taxon>
        <taxon>Bacilli</taxon>
        <taxon>Bacillales</taxon>
        <taxon>Thermoactinomycetaceae</taxon>
        <taxon>Kroppenstedtia</taxon>
    </lineage>
</organism>
<reference evidence="14" key="1">
    <citation type="submission" date="2017-01" db="EMBL/GenBank/DDBJ databases">
        <authorList>
            <person name="Varghese N."/>
            <person name="Submissions S."/>
        </authorList>
    </citation>
    <scope>NUCLEOTIDE SEQUENCE [LARGE SCALE GENOMIC DNA]</scope>
    <source>
        <strain evidence="14">DSM 45196</strain>
    </source>
</reference>
<comment type="cofactor">
    <cofactor evidence="9">
        <name>Mg(2+)</name>
        <dbReference type="ChEBI" id="CHEBI:18420"/>
    </cofactor>
    <text evidence="9">Binds 1 Mg(2+) ion per subunit.</text>
</comment>
<feature type="binding site" evidence="9">
    <location>
        <position position="113"/>
    </location>
    <ligand>
        <name>4-amino-2-methyl-5-(diphosphooxymethyl)pyrimidine</name>
        <dbReference type="ChEBI" id="CHEBI:57841"/>
    </ligand>
</feature>
<keyword evidence="2 9" id="KW-0808">Transferase</keyword>
<dbReference type="UniPathway" id="UPA00060">
    <property type="reaction ID" value="UER00141"/>
</dbReference>
<dbReference type="InterPro" id="IPR022998">
    <property type="entry name" value="ThiamineP_synth_TenI"/>
</dbReference>
<gene>
    <name evidence="9" type="primary">thiE</name>
    <name evidence="13" type="ORF">SAMN05421790_10567</name>
</gene>
<dbReference type="GO" id="GO:0004789">
    <property type="term" value="F:thiamine-phosphate diphosphorylase activity"/>
    <property type="evidence" value="ECO:0007669"/>
    <property type="project" value="UniProtKB-UniRule"/>
</dbReference>
<evidence type="ECO:0000313" key="14">
    <source>
        <dbReference type="Proteomes" id="UP000186795"/>
    </source>
</evidence>
<protein>
    <recommendedName>
        <fullName evidence="9">Thiamine-phosphate synthase</fullName>
        <shortName evidence="9">TP synthase</shortName>
        <shortName evidence="9">TPS</shortName>
        <ecNumber evidence="9">2.5.1.3</ecNumber>
    </recommendedName>
    <alternativeName>
        <fullName evidence="9">Thiamine-phosphate pyrophosphorylase</fullName>
        <shortName evidence="9">TMP pyrophosphorylase</shortName>
        <shortName evidence="9">TMP-PPase</shortName>
    </alternativeName>
</protein>
<evidence type="ECO:0000256" key="5">
    <source>
        <dbReference type="ARBA" id="ARBA00022977"/>
    </source>
</evidence>
<dbReference type="OrthoDB" id="9812206at2"/>
<dbReference type="RefSeq" id="WP_040387068.1">
    <property type="nucleotide sequence ID" value="NZ_CP048103.1"/>
</dbReference>
<feature type="binding site" evidence="9">
    <location>
        <position position="142"/>
    </location>
    <ligand>
        <name>4-amino-2-methyl-5-(diphosphooxymethyl)pyrimidine</name>
        <dbReference type="ChEBI" id="CHEBI:57841"/>
    </ligand>
</feature>
<comment type="catalytic activity">
    <reaction evidence="7 9 10">
        <text>2-(2-carboxy-4-methylthiazol-5-yl)ethyl phosphate + 4-amino-2-methyl-5-(diphosphooxymethyl)pyrimidine + 2 H(+) = thiamine phosphate + CO2 + diphosphate</text>
        <dbReference type="Rhea" id="RHEA:47848"/>
        <dbReference type="ChEBI" id="CHEBI:15378"/>
        <dbReference type="ChEBI" id="CHEBI:16526"/>
        <dbReference type="ChEBI" id="CHEBI:33019"/>
        <dbReference type="ChEBI" id="CHEBI:37575"/>
        <dbReference type="ChEBI" id="CHEBI:57841"/>
        <dbReference type="ChEBI" id="CHEBI:62890"/>
        <dbReference type="EC" id="2.5.1.3"/>
    </reaction>
</comment>
<dbReference type="InterPro" id="IPR034291">
    <property type="entry name" value="TMP_synthase"/>
</dbReference>
<dbReference type="GO" id="GO:0005737">
    <property type="term" value="C:cytoplasm"/>
    <property type="evidence" value="ECO:0007669"/>
    <property type="project" value="TreeGrafter"/>
</dbReference>
<evidence type="ECO:0000256" key="2">
    <source>
        <dbReference type="ARBA" id="ARBA00022679"/>
    </source>
</evidence>
<feature type="binding site" evidence="9">
    <location>
        <begin position="192"/>
        <end position="193"/>
    </location>
    <ligand>
        <name>2-[(2R,5Z)-2-carboxy-4-methylthiazol-5(2H)-ylidene]ethyl phosphate</name>
        <dbReference type="ChEBI" id="CHEBI:62899"/>
    </ligand>
</feature>
<keyword evidence="5 9" id="KW-0784">Thiamine biosynthesis</keyword>
<comment type="similarity">
    <text evidence="9 10">Belongs to the thiamine-phosphate synthase family.</text>
</comment>
<dbReference type="GO" id="GO:0000287">
    <property type="term" value="F:magnesium ion binding"/>
    <property type="evidence" value="ECO:0007669"/>
    <property type="project" value="UniProtKB-UniRule"/>
</dbReference>
<dbReference type="PANTHER" id="PTHR20857">
    <property type="entry name" value="THIAMINE-PHOSPHATE PYROPHOSPHORYLASE"/>
    <property type="match status" value="1"/>
</dbReference>
<comment type="pathway">
    <text evidence="1 9 11">Cofactor biosynthesis; thiamine diphosphate biosynthesis; thiamine phosphate from 4-amino-2-methyl-5-diphosphomethylpyrimidine and 4-methyl-5-(2-phosphoethyl)-thiazole: step 1/1.</text>
</comment>
<comment type="catalytic activity">
    <reaction evidence="6 9 10">
        <text>4-methyl-5-(2-phosphooxyethyl)-thiazole + 4-amino-2-methyl-5-(diphosphooxymethyl)pyrimidine + H(+) = thiamine phosphate + diphosphate</text>
        <dbReference type="Rhea" id="RHEA:22328"/>
        <dbReference type="ChEBI" id="CHEBI:15378"/>
        <dbReference type="ChEBI" id="CHEBI:33019"/>
        <dbReference type="ChEBI" id="CHEBI:37575"/>
        <dbReference type="ChEBI" id="CHEBI:57841"/>
        <dbReference type="ChEBI" id="CHEBI:58296"/>
        <dbReference type="EC" id="2.5.1.3"/>
    </reaction>
</comment>
<name>A0A1N7LY89_9BACL</name>
<dbReference type="PANTHER" id="PTHR20857:SF15">
    <property type="entry name" value="THIAMINE-PHOSPHATE SYNTHASE"/>
    <property type="match status" value="1"/>
</dbReference>
<keyword evidence="14" id="KW-1185">Reference proteome</keyword>
<feature type="binding site" evidence="9">
    <location>
        <begin position="139"/>
        <end position="141"/>
    </location>
    <ligand>
        <name>2-[(2R,5Z)-2-carboxy-4-methylthiazol-5(2H)-ylidene]ethyl phosphate</name>
        <dbReference type="ChEBI" id="CHEBI:62899"/>
    </ligand>
</feature>
<dbReference type="NCBIfam" id="TIGR00693">
    <property type="entry name" value="thiE"/>
    <property type="match status" value="1"/>
</dbReference>
<dbReference type="Pfam" id="PF02581">
    <property type="entry name" value="TMP-TENI"/>
    <property type="match status" value="1"/>
</dbReference>
<feature type="binding site" evidence="9">
    <location>
        <position position="74"/>
    </location>
    <ligand>
        <name>4-amino-2-methyl-5-(diphosphooxymethyl)pyrimidine</name>
        <dbReference type="ChEBI" id="CHEBI:57841"/>
    </ligand>
</feature>
<dbReference type="Gene3D" id="3.20.20.70">
    <property type="entry name" value="Aldolase class I"/>
    <property type="match status" value="1"/>
</dbReference>
<dbReference type="HAMAP" id="MF_00097">
    <property type="entry name" value="TMP_synthase"/>
    <property type="match status" value="1"/>
</dbReference>
<dbReference type="InterPro" id="IPR036206">
    <property type="entry name" value="ThiamineP_synth_sf"/>
</dbReference>
<dbReference type="InterPro" id="IPR013785">
    <property type="entry name" value="Aldolase_TIM"/>
</dbReference>
<dbReference type="SUPFAM" id="SSF51391">
    <property type="entry name" value="Thiamin phosphate synthase"/>
    <property type="match status" value="1"/>
</dbReference>
<dbReference type="Proteomes" id="UP000186795">
    <property type="component" value="Unassembled WGS sequence"/>
</dbReference>
<evidence type="ECO:0000259" key="12">
    <source>
        <dbReference type="Pfam" id="PF02581"/>
    </source>
</evidence>
<evidence type="ECO:0000313" key="13">
    <source>
        <dbReference type="EMBL" id="SIS78818.1"/>
    </source>
</evidence>
<evidence type="ECO:0000256" key="6">
    <source>
        <dbReference type="ARBA" id="ARBA00047334"/>
    </source>
</evidence>
<feature type="domain" description="Thiamine phosphate synthase/TenI" evidence="12">
    <location>
        <begin position="10"/>
        <end position="195"/>
    </location>
</feature>
<keyword evidence="3 9" id="KW-0479">Metal-binding</keyword>
<evidence type="ECO:0000256" key="1">
    <source>
        <dbReference type="ARBA" id="ARBA00005165"/>
    </source>
</evidence>